<evidence type="ECO:0000259" key="12">
    <source>
        <dbReference type="Pfam" id="PF08546"/>
    </source>
</evidence>
<evidence type="ECO:0000313" key="13">
    <source>
        <dbReference type="EMBL" id="PWE26783.1"/>
    </source>
</evidence>
<evidence type="ECO:0000313" key="14">
    <source>
        <dbReference type="Proteomes" id="UP000244940"/>
    </source>
</evidence>
<feature type="domain" description="Ketopantoate reductase N-terminal" evidence="11">
    <location>
        <begin position="3"/>
        <end position="148"/>
    </location>
</feature>
<reference evidence="13 14" key="1">
    <citation type="submission" date="2018-05" db="EMBL/GenBank/DDBJ databases">
        <title>Pararhodobacter marina sp. nov., isolated from deep-sea water of the Indian Ocean.</title>
        <authorList>
            <person name="Lai Q.Sr."/>
            <person name="Liu X."/>
            <person name="Shao Z."/>
        </authorList>
    </citation>
    <scope>NUCLEOTIDE SEQUENCE [LARGE SCALE GENOMIC DNA]</scope>
    <source>
        <strain evidence="13 14">CIC4N-9</strain>
    </source>
</reference>
<dbReference type="NCBIfam" id="TIGR00745">
    <property type="entry name" value="apbA_panE"/>
    <property type="match status" value="1"/>
</dbReference>
<evidence type="ECO:0000256" key="3">
    <source>
        <dbReference type="ARBA" id="ARBA00013014"/>
    </source>
</evidence>
<comment type="function">
    <text evidence="10">Catalyzes the NADPH-dependent reduction of ketopantoate into pantoic acid.</text>
</comment>
<dbReference type="Pfam" id="PF08546">
    <property type="entry name" value="ApbA_C"/>
    <property type="match status" value="1"/>
</dbReference>
<protein>
    <recommendedName>
        <fullName evidence="4 10">2-dehydropantoate 2-reductase</fullName>
        <ecNumber evidence="3 10">1.1.1.169</ecNumber>
    </recommendedName>
    <alternativeName>
        <fullName evidence="8 10">Ketopantoate reductase</fullName>
    </alternativeName>
</protein>
<dbReference type="SUPFAM" id="SSF48179">
    <property type="entry name" value="6-phosphogluconate dehydrogenase C-terminal domain-like"/>
    <property type="match status" value="1"/>
</dbReference>
<dbReference type="GO" id="GO:0005737">
    <property type="term" value="C:cytoplasm"/>
    <property type="evidence" value="ECO:0007669"/>
    <property type="project" value="TreeGrafter"/>
</dbReference>
<evidence type="ECO:0000256" key="9">
    <source>
        <dbReference type="ARBA" id="ARBA00048793"/>
    </source>
</evidence>
<dbReference type="Gene3D" id="3.40.50.720">
    <property type="entry name" value="NAD(P)-binding Rossmann-like Domain"/>
    <property type="match status" value="1"/>
</dbReference>
<evidence type="ECO:0000259" key="11">
    <source>
        <dbReference type="Pfam" id="PF02558"/>
    </source>
</evidence>
<dbReference type="InterPro" id="IPR013752">
    <property type="entry name" value="KPA_reductase"/>
</dbReference>
<dbReference type="GO" id="GO:0015940">
    <property type="term" value="P:pantothenate biosynthetic process"/>
    <property type="evidence" value="ECO:0007669"/>
    <property type="project" value="UniProtKB-UniPathway"/>
</dbReference>
<dbReference type="InterPro" id="IPR008927">
    <property type="entry name" value="6-PGluconate_DH-like_C_sf"/>
</dbReference>
<dbReference type="GO" id="GO:0008677">
    <property type="term" value="F:2-dehydropantoate 2-reductase activity"/>
    <property type="evidence" value="ECO:0007669"/>
    <property type="project" value="UniProtKB-EC"/>
</dbReference>
<dbReference type="SUPFAM" id="SSF51735">
    <property type="entry name" value="NAD(P)-binding Rossmann-fold domains"/>
    <property type="match status" value="1"/>
</dbReference>
<dbReference type="InterPro" id="IPR050838">
    <property type="entry name" value="Ketopantoate_reductase"/>
</dbReference>
<accession>A0A2U2C4I7</accession>
<keyword evidence="5 10" id="KW-0566">Pantothenate biosynthesis</keyword>
<dbReference type="RefSeq" id="WP_109535168.1">
    <property type="nucleotide sequence ID" value="NZ_QEYD01000016.1"/>
</dbReference>
<dbReference type="AlphaFoldDB" id="A0A2U2C4I7"/>
<comment type="similarity">
    <text evidence="2 10">Belongs to the ketopantoate reductase family.</text>
</comment>
<name>A0A2U2C4I7_9RHOB</name>
<keyword evidence="14" id="KW-1185">Reference proteome</keyword>
<sequence length="328" mass="34251">MRIAVFGAGAVGCYIGGRLAAGGAGVTLIGRPRLAPALARGLELTDFDGGRVRTGPLRFAPGAEGAAGADLVLICVKSRDTETAVALKASLTPGIPIISLQNGIDNAATLARVLEHPVVPGMVAFNVAWQEEDALHRGTGGALHSGPVPDAVQGAFTAAGLPLQIHADMAPVLWAKLMLNLNNAINALSGLPLRAQLEQRDYRRCLALAQEEFLALCHEAGQPLARLSPLPARWIPRVLRLPDPLFRLVAAQMLAIDPLARSSMADDLRAGRAPELDALNGAVARLAERLGRTAPVNARLTALVIEAARTGRNLSASALLADLRTVPA</sequence>
<dbReference type="Gene3D" id="1.10.1040.10">
    <property type="entry name" value="N-(1-d-carboxylethyl)-l-norvaline Dehydrogenase, domain 2"/>
    <property type="match status" value="1"/>
</dbReference>
<keyword evidence="7 10" id="KW-0560">Oxidoreductase</keyword>
<evidence type="ECO:0000256" key="7">
    <source>
        <dbReference type="ARBA" id="ARBA00023002"/>
    </source>
</evidence>
<dbReference type="InterPro" id="IPR003710">
    <property type="entry name" value="ApbA"/>
</dbReference>
<evidence type="ECO:0000256" key="5">
    <source>
        <dbReference type="ARBA" id="ARBA00022655"/>
    </source>
</evidence>
<dbReference type="EC" id="1.1.1.169" evidence="3 10"/>
<evidence type="ECO:0000256" key="2">
    <source>
        <dbReference type="ARBA" id="ARBA00007870"/>
    </source>
</evidence>
<evidence type="ECO:0000256" key="8">
    <source>
        <dbReference type="ARBA" id="ARBA00032024"/>
    </source>
</evidence>
<dbReference type="PANTHER" id="PTHR43765">
    <property type="entry name" value="2-DEHYDROPANTOATE 2-REDUCTASE-RELATED"/>
    <property type="match status" value="1"/>
</dbReference>
<dbReference type="Proteomes" id="UP000244940">
    <property type="component" value="Unassembled WGS sequence"/>
</dbReference>
<dbReference type="EMBL" id="QEYD01000016">
    <property type="protein sequence ID" value="PWE26783.1"/>
    <property type="molecule type" value="Genomic_DNA"/>
</dbReference>
<dbReference type="NCBIfam" id="NF006083">
    <property type="entry name" value="PRK08229.1"/>
    <property type="match status" value="1"/>
</dbReference>
<dbReference type="GeneID" id="94367240"/>
<feature type="domain" description="Ketopantoate reductase C-terminal" evidence="12">
    <location>
        <begin position="170"/>
        <end position="305"/>
    </location>
</feature>
<evidence type="ECO:0000256" key="10">
    <source>
        <dbReference type="RuleBase" id="RU362068"/>
    </source>
</evidence>
<organism evidence="13 14">
    <name type="scientific">Pararhodobacter marinus</name>
    <dbReference type="NCBI Taxonomy" id="2184063"/>
    <lineage>
        <taxon>Bacteria</taxon>
        <taxon>Pseudomonadati</taxon>
        <taxon>Pseudomonadota</taxon>
        <taxon>Alphaproteobacteria</taxon>
        <taxon>Rhodobacterales</taxon>
        <taxon>Paracoccaceae</taxon>
        <taxon>Pararhodobacter</taxon>
    </lineage>
</organism>
<dbReference type="PANTHER" id="PTHR43765:SF2">
    <property type="entry name" value="2-DEHYDROPANTOATE 2-REDUCTASE"/>
    <property type="match status" value="1"/>
</dbReference>
<keyword evidence="6 10" id="KW-0521">NADP</keyword>
<comment type="pathway">
    <text evidence="1 10">Cofactor biosynthesis; (R)-pantothenate biosynthesis; (R)-pantoate from 3-methyl-2-oxobutanoate: step 2/2.</text>
</comment>
<dbReference type="InterPro" id="IPR013328">
    <property type="entry name" value="6PGD_dom2"/>
</dbReference>
<dbReference type="InterPro" id="IPR036291">
    <property type="entry name" value="NAD(P)-bd_dom_sf"/>
</dbReference>
<evidence type="ECO:0000256" key="4">
    <source>
        <dbReference type="ARBA" id="ARBA00019465"/>
    </source>
</evidence>
<evidence type="ECO:0000256" key="6">
    <source>
        <dbReference type="ARBA" id="ARBA00022857"/>
    </source>
</evidence>
<dbReference type="OrthoDB" id="9796561at2"/>
<dbReference type="GO" id="GO:0050661">
    <property type="term" value="F:NADP binding"/>
    <property type="evidence" value="ECO:0007669"/>
    <property type="project" value="TreeGrafter"/>
</dbReference>
<dbReference type="UniPathway" id="UPA00028">
    <property type="reaction ID" value="UER00004"/>
</dbReference>
<comment type="caution">
    <text evidence="13">The sequence shown here is derived from an EMBL/GenBank/DDBJ whole genome shotgun (WGS) entry which is preliminary data.</text>
</comment>
<proteinExistence type="inferred from homology"/>
<comment type="catalytic activity">
    <reaction evidence="9 10">
        <text>(R)-pantoate + NADP(+) = 2-dehydropantoate + NADPH + H(+)</text>
        <dbReference type="Rhea" id="RHEA:16233"/>
        <dbReference type="ChEBI" id="CHEBI:11561"/>
        <dbReference type="ChEBI" id="CHEBI:15378"/>
        <dbReference type="ChEBI" id="CHEBI:15980"/>
        <dbReference type="ChEBI" id="CHEBI:57783"/>
        <dbReference type="ChEBI" id="CHEBI:58349"/>
        <dbReference type="EC" id="1.1.1.169"/>
    </reaction>
</comment>
<dbReference type="InterPro" id="IPR013332">
    <property type="entry name" value="KPR_N"/>
</dbReference>
<evidence type="ECO:0000256" key="1">
    <source>
        <dbReference type="ARBA" id="ARBA00004994"/>
    </source>
</evidence>
<gene>
    <name evidence="13" type="ORF">C4N9_20305</name>
</gene>
<dbReference type="Pfam" id="PF02558">
    <property type="entry name" value="ApbA"/>
    <property type="match status" value="1"/>
</dbReference>